<dbReference type="OrthoDB" id="9798999at2"/>
<dbReference type="PANTHER" id="PTHR34988:SF1">
    <property type="entry name" value="DNA-BINDING PROTEIN"/>
    <property type="match status" value="1"/>
</dbReference>
<dbReference type="SUPFAM" id="SSF117856">
    <property type="entry name" value="AF0104/ALDC/Ptd012-like"/>
    <property type="match status" value="1"/>
</dbReference>
<dbReference type="InterPro" id="IPR025707">
    <property type="entry name" value="DNA_bp_PD1"/>
</dbReference>
<organism evidence="2 3">
    <name type="scientific">Paracoccus aestuariivivens</name>
    <dbReference type="NCBI Taxonomy" id="1820333"/>
    <lineage>
        <taxon>Bacteria</taxon>
        <taxon>Pseudomonadati</taxon>
        <taxon>Pseudomonadota</taxon>
        <taxon>Alphaproteobacteria</taxon>
        <taxon>Rhodobacterales</taxon>
        <taxon>Paracoccaceae</taxon>
        <taxon>Paracoccus</taxon>
    </lineage>
</organism>
<dbReference type="EMBL" id="WMIE01000015">
    <property type="protein sequence ID" value="MTH79477.1"/>
    <property type="molecule type" value="Genomic_DNA"/>
</dbReference>
<sequence length="146" mass="15569">MKSKILHDAAGQMTYVLILESGDEVMSCLQGFAEKQGLSAASFKAIGAFESATLAFFDWASKAYLPIQVAEQTEVASFTGDIAQGPDGKPAIHVHVVLGRRDGSALAGHLKDATVRPTLEVILIESPRHLCKHHDAETGLALISLD</sequence>
<proteinExistence type="predicted"/>
<dbReference type="PIRSF" id="PIRSF016702">
    <property type="entry name" value="DNA_bp_PD1"/>
    <property type="match status" value="1"/>
</dbReference>
<evidence type="ECO:0000313" key="2">
    <source>
        <dbReference type="EMBL" id="MTH79477.1"/>
    </source>
</evidence>
<comment type="caution">
    <text evidence="2">The sequence shown here is derived from an EMBL/GenBank/DDBJ whole genome shotgun (WGS) entry which is preliminary data.</text>
</comment>
<dbReference type="RefSeq" id="WP_155096833.1">
    <property type="nucleotide sequence ID" value="NZ_WMIE01000015.1"/>
</dbReference>
<protein>
    <submittedName>
        <fullName evidence="2">DUF296 domain-containing protein</fullName>
    </submittedName>
</protein>
<dbReference type="Pfam" id="PF03479">
    <property type="entry name" value="PCC"/>
    <property type="match status" value="1"/>
</dbReference>
<dbReference type="PROSITE" id="PS51742">
    <property type="entry name" value="PPC"/>
    <property type="match status" value="1"/>
</dbReference>
<dbReference type="InterPro" id="IPR005175">
    <property type="entry name" value="PPC_dom"/>
</dbReference>
<dbReference type="Gene3D" id="3.30.1330.80">
    <property type="entry name" value="Hypothetical protein, similar to alpha- acetolactate decarboxylase, domain 2"/>
    <property type="match status" value="1"/>
</dbReference>
<dbReference type="CDD" id="cd11378">
    <property type="entry name" value="DUF296"/>
    <property type="match status" value="1"/>
</dbReference>
<gene>
    <name evidence="2" type="ORF">GL286_17305</name>
</gene>
<reference evidence="2 3" key="1">
    <citation type="submission" date="2019-11" db="EMBL/GenBank/DDBJ databases">
        <authorList>
            <person name="Dong K."/>
        </authorList>
    </citation>
    <scope>NUCLEOTIDE SEQUENCE [LARGE SCALE GENOMIC DNA]</scope>
    <source>
        <strain evidence="2 3">NBRC 111993</strain>
    </source>
</reference>
<keyword evidence="3" id="KW-1185">Reference proteome</keyword>
<feature type="domain" description="PPC" evidence="1">
    <location>
        <begin position="8"/>
        <end position="146"/>
    </location>
</feature>
<dbReference type="Proteomes" id="UP000478183">
    <property type="component" value="Unassembled WGS sequence"/>
</dbReference>
<dbReference type="AlphaFoldDB" id="A0A6L6JFW5"/>
<accession>A0A6L6JFW5</accession>
<evidence type="ECO:0000313" key="3">
    <source>
        <dbReference type="Proteomes" id="UP000478183"/>
    </source>
</evidence>
<name>A0A6L6JFW5_9RHOB</name>
<evidence type="ECO:0000259" key="1">
    <source>
        <dbReference type="PROSITE" id="PS51742"/>
    </source>
</evidence>
<dbReference type="PANTHER" id="PTHR34988">
    <property type="entry name" value="PROTEIN, PUTATIVE-RELATED"/>
    <property type="match status" value="1"/>
</dbReference>